<organism evidence="1 2">
    <name type="scientific">Vermiconidia calcicola</name>
    <dbReference type="NCBI Taxonomy" id="1690605"/>
    <lineage>
        <taxon>Eukaryota</taxon>
        <taxon>Fungi</taxon>
        <taxon>Dikarya</taxon>
        <taxon>Ascomycota</taxon>
        <taxon>Pezizomycotina</taxon>
        <taxon>Dothideomycetes</taxon>
        <taxon>Dothideomycetidae</taxon>
        <taxon>Mycosphaerellales</taxon>
        <taxon>Extremaceae</taxon>
        <taxon>Vermiconidia</taxon>
    </lineage>
</organism>
<evidence type="ECO:0000313" key="1">
    <source>
        <dbReference type="EMBL" id="KAK3686820.1"/>
    </source>
</evidence>
<comment type="caution">
    <text evidence="1">The sequence shown here is derived from an EMBL/GenBank/DDBJ whole genome shotgun (WGS) entry which is preliminary data.</text>
</comment>
<dbReference type="EMBL" id="JAUTXU010000301">
    <property type="protein sequence ID" value="KAK3686820.1"/>
    <property type="molecule type" value="Genomic_DNA"/>
</dbReference>
<sequence length="130" mass="14194">MAHSETAQEQEPSKQTVPPFLVALNMARQAIDGLLATSKERLTGRVLVIALEQASRKKMLRMAADVFTVHEEARERNQNLQKDVEAELGEEAAAKVEWHANILSELGIDALSACWVEAVKAAEGGDAESK</sequence>
<proteinExistence type="predicted"/>
<keyword evidence="2" id="KW-1185">Reference proteome</keyword>
<reference evidence="1" key="1">
    <citation type="submission" date="2023-07" db="EMBL/GenBank/DDBJ databases">
        <title>Black Yeasts Isolated from many extreme environments.</title>
        <authorList>
            <person name="Coleine C."/>
            <person name="Stajich J.E."/>
            <person name="Selbmann L."/>
        </authorList>
    </citation>
    <scope>NUCLEOTIDE SEQUENCE</scope>
    <source>
        <strain evidence="1">CCFEE 5714</strain>
    </source>
</reference>
<gene>
    <name evidence="1" type="ORF">LTR37_019453</name>
</gene>
<name>A0ACC3ME29_9PEZI</name>
<dbReference type="Proteomes" id="UP001281147">
    <property type="component" value="Unassembled WGS sequence"/>
</dbReference>
<evidence type="ECO:0000313" key="2">
    <source>
        <dbReference type="Proteomes" id="UP001281147"/>
    </source>
</evidence>
<protein>
    <submittedName>
        <fullName evidence="1">Uncharacterized protein</fullName>
    </submittedName>
</protein>
<accession>A0ACC3ME29</accession>